<evidence type="ECO:0000256" key="3">
    <source>
        <dbReference type="ARBA" id="ARBA00023125"/>
    </source>
</evidence>
<dbReference type="NCBIfam" id="TIGR02937">
    <property type="entry name" value="sigma70-ECF"/>
    <property type="match status" value="1"/>
</dbReference>
<keyword evidence="2" id="KW-0731">Sigma factor</keyword>
<dbReference type="AlphaFoldDB" id="A0AAU8ICX7"/>
<keyword evidence="4" id="KW-0804">Transcription</keyword>
<reference evidence="7" key="1">
    <citation type="submission" date="2024-06" db="EMBL/GenBank/DDBJ databases">
        <authorList>
            <person name="Fan A."/>
            <person name="Zhang F.Y."/>
            <person name="Zhang L."/>
        </authorList>
    </citation>
    <scope>NUCLEOTIDE SEQUENCE</scope>
    <source>
        <strain evidence="7">Y61</strain>
    </source>
</reference>
<evidence type="ECO:0000256" key="5">
    <source>
        <dbReference type="SAM" id="Coils"/>
    </source>
</evidence>
<name>A0AAU8ICX7_9BACL</name>
<dbReference type="InterPro" id="IPR012845">
    <property type="entry name" value="RNA_pol_sigma_FliA_WhiG"/>
</dbReference>
<dbReference type="InterPro" id="IPR013325">
    <property type="entry name" value="RNA_pol_sigma_r2"/>
</dbReference>
<dbReference type="EMBL" id="CP159510">
    <property type="protein sequence ID" value="XCJ16067.1"/>
    <property type="molecule type" value="Genomic_DNA"/>
</dbReference>
<feature type="coiled-coil region" evidence="5">
    <location>
        <begin position="104"/>
        <end position="131"/>
    </location>
</feature>
<dbReference type="PANTHER" id="PTHR30385">
    <property type="entry name" value="SIGMA FACTOR F FLAGELLAR"/>
    <property type="match status" value="1"/>
</dbReference>
<dbReference type="GO" id="GO:0016987">
    <property type="term" value="F:sigma factor activity"/>
    <property type="evidence" value="ECO:0007669"/>
    <property type="project" value="UniProtKB-KW"/>
</dbReference>
<dbReference type="SUPFAM" id="SSF88946">
    <property type="entry name" value="Sigma2 domain of RNA polymerase sigma factors"/>
    <property type="match status" value="1"/>
</dbReference>
<dbReference type="PANTHER" id="PTHR30385:SF7">
    <property type="entry name" value="RNA POLYMERASE SIGMA FACTOR FLIA"/>
    <property type="match status" value="1"/>
</dbReference>
<proteinExistence type="predicted"/>
<dbReference type="InterPro" id="IPR000943">
    <property type="entry name" value="RNA_pol_sigma70"/>
</dbReference>
<evidence type="ECO:0000256" key="2">
    <source>
        <dbReference type="ARBA" id="ARBA00023082"/>
    </source>
</evidence>
<dbReference type="NCBIfam" id="TIGR02479">
    <property type="entry name" value="FliA_WhiG"/>
    <property type="match status" value="1"/>
</dbReference>
<protein>
    <submittedName>
        <fullName evidence="7">FliA/WhiG family RNA polymerase sigma factor</fullName>
    </submittedName>
</protein>
<dbReference type="Pfam" id="PF04545">
    <property type="entry name" value="Sigma70_r4"/>
    <property type="match status" value="1"/>
</dbReference>
<dbReference type="InterPro" id="IPR007630">
    <property type="entry name" value="RNA_pol_sigma70_r4"/>
</dbReference>
<dbReference type="InterPro" id="IPR014284">
    <property type="entry name" value="RNA_pol_sigma-70_dom"/>
</dbReference>
<keyword evidence="1" id="KW-0805">Transcription regulation</keyword>
<feature type="domain" description="RNA polymerase sigma-70" evidence="6">
    <location>
        <begin position="218"/>
        <end position="244"/>
    </location>
</feature>
<gene>
    <name evidence="7" type="ORF">ABNN70_10190</name>
</gene>
<dbReference type="GO" id="GO:0006352">
    <property type="term" value="P:DNA-templated transcription initiation"/>
    <property type="evidence" value="ECO:0007669"/>
    <property type="project" value="InterPro"/>
</dbReference>
<dbReference type="SUPFAM" id="SSF88659">
    <property type="entry name" value="Sigma3 and sigma4 domains of RNA polymerase sigma factors"/>
    <property type="match status" value="2"/>
</dbReference>
<dbReference type="NCBIfam" id="NF005809">
    <property type="entry name" value="PRK07670.1"/>
    <property type="match status" value="1"/>
</dbReference>
<dbReference type="InterPro" id="IPR007624">
    <property type="entry name" value="RNA_pol_sigma70_r3"/>
</dbReference>
<keyword evidence="5" id="KW-0175">Coiled coil</keyword>
<dbReference type="Pfam" id="PF04542">
    <property type="entry name" value="Sigma70_r2"/>
    <property type="match status" value="1"/>
</dbReference>
<evidence type="ECO:0000256" key="1">
    <source>
        <dbReference type="ARBA" id="ARBA00023015"/>
    </source>
</evidence>
<accession>A0AAU8ICX7</accession>
<dbReference type="InterPro" id="IPR013324">
    <property type="entry name" value="RNA_pol_sigma_r3/r4-like"/>
</dbReference>
<dbReference type="Gene3D" id="1.10.1740.10">
    <property type="match status" value="1"/>
</dbReference>
<dbReference type="PIRSF" id="PIRSF000770">
    <property type="entry name" value="RNA_pol_sigma-SigE/K"/>
    <property type="match status" value="1"/>
</dbReference>
<sequence>MAKSESQEQEYWRLWTQSHTEDAANALIQMYMPLVQYHVRRISASLPKNIDRGELKSYGLLGLYDALKKFDRHRDLKFDTYASFRIRGAILDGLRKEDWMPRSVREKSKRIERAAEQIEQEKKRSASLEEVAEACGMTDQEVSQIISEGLFSNLLSLDDVFPAGSSDHAPATFEDTAAVLPDQHVLDEENKQRLAEEIDKLNEKERLVVSLFYYDGLTLTEIGKVLSLSTSRISQIHSKALFKLRQFLVTKENERL</sequence>
<evidence type="ECO:0000259" key="6">
    <source>
        <dbReference type="PROSITE" id="PS00716"/>
    </source>
</evidence>
<keyword evidence="3" id="KW-0238">DNA-binding</keyword>
<dbReference type="PRINTS" id="PR00046">
    <property type="entry name" value="SIGMA70FCT"/>
</dbReference>
<dbReference type="Gene3D" id="1.20.140.160">
    <property type="match status" value="1"/>
</dbReference>
<evidence type="ECO:0000256" key="4">
    <source>
        <dbReference type="ARBA" id="ARBA00023163"/>
    </source>
</evidence>
<dbReference type="InterPro" id="IPR007627">
    <property type="entry name" value="RNA_pol_sigma70_r2"/>
</dbReference>
<dbReference type="RefSeq" id="WP_129929254.1">
    <property type="nucleotide sequence ID" value="NZ_CP159510.1"/>
</dbReference>
<dbReference type="CDD" id="cd06171">
    <property type="entry name" value="Sigma70_r4"/>
    <property type="match status" value="1"/>
</dbReference>
<dbReference type="PROSITE" id="PS00716">
    <property type="entry name" value="SIGMA70_2"/>
    <property type="match status" value="1"/>
</dbReference>
<dbReference type="GO" id="GO:0003677">
    <property type="term" value="F:DNA binding"/>
    <property type="evidence" value="ECO:0007669"/>
    <property type="project" value="UniProtKB-KW"/>
</dbReference>
<dbReference type="Pfam" id="PF04539">
    <property type="entry name" value="Sigma70_r3"/>
    <property type="match status" value="1"/>
</dbReference>
<organism evidence="7">
    <name type="scientific">Sporolactobacillus sp. Y61</name>
    <dbReference type="NCBI Taxonomy" id="3160863"/>
    <lineage>
        <taxon>Bacteria</taxon>
        <taxon>Bacillati</taxon>
        <taxon>Bacillota</taxon>
        <taxon>Bacilli</taxon>
        <taxon>Bacillales</taxon>
        <taxon>Sporolactobacillaceae</taxon>
        <taxon>Sporolactobacillus</taxon>
    </lineage>
</organism>
<evidence type="ECO:0000313" key="7">
    <source>
        <dbReference type="EMBL" id="XCJ16067.1"/>
    </source>
</evidence>
<dbReference type="GO" id="GO:0003899">
    <property type="term" value="F:DNA-directed RNA polymerase activity"/>
    <property type="evidence" value="ECO:0007669"/>
    <property type="project" value="InterPro"/>
</dbReference>
<dbReference type="NCBIfam" id="NF005413">
    <property type="entry name" value="PRK06986.1"/>
    <property type="match status" value="1"/>
</dbReference>